<dbReference type="PROSITE" id="PS00687">
    <property type="entry name" value="ALDEHYDE_DEHYDR_GLU"/>
    <property type="match status" value="1"/>
</dbReference>
<dbReference type="InterPro" id="IPR015590">
    <property type="entry name" value="Aldehyde_DH_dom"/>
</dbReference>
<feature type="active site" evidence="2">
    <location>
        <position position="270"/>
    </location>
</feature>
<evidence type="ECO:0000313" key="5">
    <source>
        <dbReference type="EMBL" id="MER7379280.1"/>
    </source>
</evidence>
<organism evidence="5 6">
    <name type="scientific">Streptomyces lanatus</name>
    <dbReference type="NCBI Taxonomy" id="66900"/>
    <lineage>
        <taxon>Bacteria</taxon>
        <taxon>Bacillati</taxon>
        <taxon>Actinomycetota</taxon>
        <taxon>Actinomycetes</taxon>
        <taxon>Kitasatosporales</taxon>
        <taxon>Streptomycetaceae</taxon>
        <taxon>Streptomyces</taxon>
    </lineage>
</organism>
<comment type="caution">
    <text evidence="5">The sequence shown here is derived from an EMBL/GenBank/DDBJ whole genome shotgun (WGS) entry which is preliminary data.</text>
</comment>
<evidence type="ECO:0000256" key="2">
    <source>
        <dbReference type="PROSITE-ProRule" id="PRU10007"/>
    </source>
</evidence>
<evidence type="ECO:0000313" key="6">
    <source>
        <dbReference type="Proteomes" id="UP001486207"/>
    </source>
</evidence>
<dbReference type="EMBL" id="JBEPFB010000031">
    <property type="protein sequence ID" value="MER7379280.1"/>
    <property type="molecule type" value="Genomic_DNA"/>
</dbReference>
<dbReference type="Pfam" id="PF00171">
    <property type="entry name" value="Aldedh"/>
    <property type="match status" value="1"/>
</dbReference>
<evidence type="ECO:0000256" key="1">
    <source>
        <dbReference type="ARBA" id="ARBA00023002"/>
    </source>
</evidence>
<proteinExistence type="inferred from homology"/>
<evidence type="ECO:0000259" key="4">
    <source>
        <dbReference type="Pfam" id="PF00171"/>
    </source>
</evidence>
<name>A0ABV1Y5Z0_9ACTN</name>
<feature type="domain" description="Aldehyde dehydrogenase" evidence="4">
    <location>
        <begin position="42"/>
        <end position="497"/>
    </location>
</feature>
<dbReference type="InterPro" id="IPR016161">
    <property type="entry name" value="Ald_DH/histidinol_DH"/>
</dbReference>
<evidence type="ECO:0000256" key="3">
    <source>
        <dbReference type="RuleBase" id="RU003345"/>
    </source>
</evidence>
<accession>A0ABV1Y5Z0</accession>
<dbReference type="PANTHER" id="PTHR11699">
    <property type="entry name" value="ALDEHYDE DEHYDROGENASE-RELATED"/>
    <property type="match status" value="1"/>
</dbReference>
<keyword evidence="1 3" id="KW-0560">Oxidoreductase</keyword>
<dbReference type="Gene3D" id="3.40.309.10">
    <property type="entry name" value="Aldehyde Dehydrogenase, Chain A, domain 2"/>
    <property type="match status" value="1"/>
</dbReference>
<dbReference type="SUPFAM" id="SSF53720">
    <property type="entry name" value="ALDH-like"/>
    <property type="match status" value="1"/>
</dbReference>
<sequence length="501" mass="53005">MTGTELEMTPAEVANRARLATLLGRDWRLLVGGELIPAAGGATFPVTSPIDGAHLADIPNADQGLVDQTVQLAETAFPQWRDTDVQERGRLVGMLADLIEEHIDDLALLDAVDGGAPISVMAGDVRQAAKICRYFAGLALELKGETIPASRTGVHFTLRQPFGVVAKIIPFNHPILFAVSKLAAPLVAGNTVVLKPAEATPLSALYFGELAQKAFPPGVLQIVVGDGPAVPRALVRHPSIRRIGFTGSETTGRGILRDAAEVGVKDITLELGGKNALIAFPDTDPAQVAAGAVRGMNFTWSGQSCGSTSRLIVHESIADAVLTAMVKQLAEHTVGSPLDPAHHQGPVVNRTQYDKVVGFIDEARRMGAQLVTGGGRPANVSDDGFYLAPTILDRVDAGWPVATDEIFGPVLSVIRWGNDDDPVAIANSVQYGLTGSVYTNDLRRAHRVANALETGYVWVNGTAQHFLGTPFGGVKSSGLGREESIGELLSYTQEKAVHVII</sequence>
<reference evidence="5 6" key="1">
    <citation type="submission" date="2024-06" db="EMBL/GenBank/DDBJ databases">
        <title>The Natural Products Discovery Center: Release of the First 8490 Sequenced Strains for Exploring Actinobacteria Biosynthetic Diversity.</title>
        <authorList>
            <person name="Kalkreuter E."/>
            <person name="Kautsar S.A."/>
            <person name="Yang D."/>
            <person name="Bader C.D."/>
            <person name="Teijaro C.N."/>
            <person name="Fluegel L."/>
            <person name="Davis C.M."/>
            <person name="Simpson J.R."/>
            <person name="Lauterbach L."/>
            <person name="Steele A.D."/>
            <person name="Gui C."/>
            <person name="Meng S."/>
            <person name="Li G."/>
            <person name="Viehrig K."/>
            <person name="Ye F."/>
            <person name="Su P."/>
            <person name="Kiefer A.F."/>
            <person name="Nichols A."/>
            <person name="Cepeda A.J."/>
            <person name="Yan W."/>
            <person name="Fan B."/>
            <person name="Jiang Y."/>
            <person name="Adhikari A."/>
            <person name="Zheng C.-J."/>
            <person name="Schuster L."/>
            <person name="Cowan T.M."/>
            <person name="Smanski M.J."/>
            <person name="Chevrette M.G."/>
            <person name="De Carvalho L.P.S."/>
            <person name="Shen B."/>
        </authorList>
    </citation>
    <scope>NUCLEOTIDE SEQUENCE [LARGE SCALE GENOMIC DNA]</scope>
    <source>
        <strain evidence="5 6">NPDC000155</strain>
    </source>
</reference>
<dbReference type="InterPro" id="IPR016163">
    <property type="entry name" value="Ald_DH_C"/>
</dbReference>
<comment type="similarity">
    <text evidence="3">Belongs to the aldehyde dehydrogenase family.</text>
</comment>
<dbReference type="RefSeq" id="WP_229912515.1">
    <property type="nucleotide sequence ID" value="NZ_BNBM01000029.1"/>
</dbReference>
<protein>
    <submittedName>
        <fullName evidence="5">Aldehyde dehydrogenase family protein</fullName>
    </submittedName>
</protein>
<dbReference type="InterPro" id="IPR029510">
    <property type="entry name" value="Ald_DH_CS_GLU"/>
</dbReference>
<keyword evidence="6" id="KW-1185">Reference proteome</keyword>
<dbReference type="InterPro" id="IPR016162">
    <property type="entry name" value="Ald_DH_N"/>
</dbReference>
<dbReference type="Gene3D" id="3.40.605.10">
    <property type="entry name" value="Aldehyde Dehydrogenase, Chain A, domain 1"/>
    <property type="match status" value="1"/>
</dbReference>
<gene>
    <name evidence="5" type="ORF">ABT384_42520</name>
</gene>
<dbReference type="Proteomes" id="UP001486207">
    <property type="component" value="Unassembled WGS sequence"/>
</dbReference>